<gene>
    <name evidence="1" type="ORF">H010_24809</name>
</gene>
<name>A0A9X4NXA1_9BURK</name>
<sequence length="243" mass="27019">MQHLSSTILLSLLLTACALPEPYSHEQADAATVYFSQTSDISMSKVSAWSLQLTAVDPQADARLRVIGFPVSSRIHGYRSAHLQFEVLNADEYGKVVESFKLPPGQYRISAINLQRTPTTSAAAAPGVYIPVPGAFLPVLYDDGLNKRSDGSRPFGFKAEKSFEPIIFEVQPGKAHYLGNLRAYLDDCANAFFSSCDKVRIEIRDRFDRDTGLLKTKAPKLTQFENRTLQIDRKASPRIYSVK</sequence>
<organism evidence="1 2">
    <name type="scientific">Hydrogenophaga taeniospiralis CCUG 15921</name>
    <dbReference type="NCBI Taxonomy" id="1281780"/>
    <lineage>
        <taxon>Bacteria</taxon>
        <taxon>Pseudomonadati</taxon>
        <taxon>Pseudomonadota</taxon>
        <taxon>Betaproteobacteria</taxon>
        <taxon>Burkholderiales</taxon>
        <taxon>Comamonadaceae</taxon>
        <taxon>Hydrogenophaga</taxon>
    </lineage>
</organism>
<comment type="caution">
    <text evidence="1">The sequence shown here is derived from an EMBL/GenBank/DDBJ whole genome shotgun (WGS) entry which is preliminary data.</text>
</comment>
<accession>A0A9X4NXA1</accession>
<evidence type="ECO:0000313" key="2">
    <source>
        <dbReference type="Proteomes" id="UP001152876"/>
    </source>
</evidence>
<dbReference type="AlphaFoldDB" id="A0A9X4NXA1"/>
<protein>
    <submittedName>
        <fullName evidence="1">Uncharacterized protein</fullName>
    </submittedName>
</protein>
<proteinExistence type="predicted"/>
<dbReference type="Proteomes" id="UP001152876">
    <property type="component" value="Unassembled WGS sequence"/>
</dbReference>
<dbReference type="EMBL" id="AOGK01000045">
    <property type="protein sequence ID" value="MDG5978494.1"/>
    <property type="molecule type" value="Genomic_DNA"/>
</dbReference>
<keyword evidence="2" id="KW-1185">Reference proteome</keyword>
<reference evidence="1" key="1">
    <citation type="submission" date="2013-01" db="EMBL/GenBank/DDBJ databases">
        <title>Genome draft of Hydrogenophaga taeniospiralis 2K1.</title>
        <authorList>
            <person name="Gomila M."/>
            <person name="Lalucat J."/>
        </authorList>
    </citation>
    <scope>NUCLEOTIDE SEQUENCE</scope>
    <source>
        <strain evidence="1">CCUG 15921</strain>
    </source>
</reference>
<evidence type="ECO:0000313" key="1">
    <source>
        <dbReference type="EMBL" id="MDG5978494.1"/>
    </source>
</evidence>